<dbReference type="EMBL" id="JAYDCJ010000003">
    <property type="protein sequence ID" value="MEA1080041.1"/>
    <property type="molecule type" value="Genomic_DNA"/>
</dbReference>
<gene>
    <name evidence="1" type="ORF">U5822_05140</name>
</gene>
<dbReference type="RefSeq" id="WP_322854556.1">
    <property type="nucleotide sequence ID" value="NZ_JAYDCJ010000003.1"/>
</dbReference>
<keyword evidence="2" id="KW-1185">Reference proteome</keyword>
<sequence>MADVSTRLMNHSMARQLGQLMCDTTFDSLWLPAGEWTGRPPDNALRCRVGSGQATYHRFDPERRQHLITYGVRMIEAKQRPETAQGWLSSREILKRGYFDGQLSPLNLLAHTCCHEFAHLLQQSAGKRYRGSVHNRHFYRILDDLHRSGRAESVRRDLASRAAEQALPLSAATFTLEDPARTRAHWQVGEVVAFEAGKRVVQGRIRRVNRKTCTIEGTGLARGVRYRVPLQLLRKAG</sequence>
<reference evidence="1 2" key="1">
    <citation type="submission" date="2023-12" db="EMBL/GenBank/DDBJ databases">
        <title>Marinobacter qingdaonensis sp. nov., isolated from the intertidal sediment of Qingdao, PR China.</title>
        <authorList>
            <person name="Li Y."/>
        </authorList>
    </citation>
    <scope>NUCLEOTIDE SEQUENCE [LARGE SCALE GENOMIC DNA]</scope>
    <source>
        <strain evidence="1 2">ASW11-75</strain>
    </source>
</reference>
<evidence type="ECO:0000313" key="1">
    <source>
        <dbReference type="EMBL" id="MEA1080041.1"/>
    </source>
</evidence>
<proteinExistence type="predicted"/>
<dbReference type="Proteomes" id="UP001305746">
    <property type="component" value="Unassembled WGS sequence"/>
</dbReference>
<organism evidence="1 2">
    <name type="scientific">Marinobacter qingdaonensis</name>
    <dbReference type="NCBI Taxonomy" id="3108486"/>
    <lineage>
        <taxon>Bacteria</taxon>
        <taxon>Pseudomonadati</taxon>
        <taxon>Pseudomonadota</taxon>
        <taxon>Gammaproteobacteria</taxon>
        <taxon>Pseudomonadales</taxon>
        <taxon>Marinobacteraceae</taxon>
        <taxon>Marinobacter</taxon>
    </lineage>
</organism>
<evidence type="ECO:0000313" key="2">
    <source>
        <dbReference type="Proteomes" id="UP001305746"/>
    </source>
</evidence>
<evidence type="ECO:0008006" key="3">
    <source>
        <dbReference type="Google" id="ProtNLM"/>
    </source>
</evidence>
<comment type="caution">
    <text evidence="1">The sequence shown here is derived from an EMBL/GenBank/DDBJ whole genome shotgun (WGS) entry which is preliminary data.</text>
</comment>
<accession>A0ABU5NW52</accession>
<name>A0ABU5NW52_9GAMM</name>
<protein>
    <recommendedName>
        <fullName evidence="3">SprT-like family protein</fullName>
    </recommendedName>
</protein>